<dbReference type="InterPro" id="IPR001261">
    <property type="entry name" value="ArgE/DapE_CS"/>
</dbReference>
<evidence type="ECO:0000313" key="10">
    <source>
        <dbReference type="EMBL" id="MDK9580170.1"/>
    </source>
</evidence>
<dbReference type="RefSeq" id="WP_285152546.1">
    <property type="nucleotide sequence ID" value="NZ_JASSPP010000001.1"/>
</dbReference>
<comment type="cofactor">
    <cofactor evidence="1">
        <name>Zn(2+)</name>
        <dbReference type="ChEBI" id="CHEBI:29105"/>
    </cofactor>
</comment>
<keyword evidence="10" id="KW-0031">Aminopeptidase</keyword>
<keyword evidence="6" id="KW-0862">Zinc</keyword>
<keyword evidence="3" id="KW-0645">Protease</keyword>
<gene>
    <name evidence="10" type="primary">pepT</name>
    <name evidence="10" type="ORF">QQA45_01350</name>
</gene>
<dbReference type="PANTHER" id="PTHR42994">
    <property type="entry name" value="PEPTIDASE T"/>
    <property type="match status" value="1"/>
</dbReference>
<evidence type="ECO:0000256" key="2">
    <source>
        <dbReference type="ARBA" id="ARBA00009692"/>
    </source>
</evidence>
<dbReference type="Gene3D" id="3.40.630.10">
    <property type="entry name" value="Zn peptidases"/>
    <property type="match status" value="1"/>
</dbReference>
<dbReference type="Proteomes" id="UP001225134">
    <property type="component" value="Unassembled WGS sequence"/>
</dbReference>
<evidence type="ECO:0000256" key="8">
    <source>
        <dbReference type="NCBIfam" id="TIGR01882"/>
    </source>
</evidence>
<dbReference type="InterPro" id="IPR002933">
    <property type="entry name" value="Peptidase_M20"/>
</dbReference>
<keyword evidence="4" id="KW-0479">Metal-binding</keyword>
<dbReference type="EC" id="3.4.11.4" evidence="8"/>
<proteinExistence type="inferred from homology"/>
<name>A0ABT7HKL7_9FUSO</name>
<dbReference type="InterPro" id="IPR036264">
    <property type="entry name" value="Bact_exopeptidase_dim_dom"/>
</dbReference>
<comment type="similarity">
    <text evidence="2">Belongs to the peptidase M20B family.</text>
</comment>
<sequence length="406" mass="45804">MGETLLKRFIRYAKINTRSDEKSSTIPSTKVQENFLFMLKSELEELGLEGVHITKGWFLTATLPANTTKKYAKVGFISHVDTADFNSIGVNPQIIEKYDGSDIVLNKEKNIVMTVEKFPNLKKYIGKTLITTDGTTLLGSDDKSGIVAILDAIIYLLKHPEIEHGEIRIAFGPDEEIGRGADSFDIKDFNCDYAYTLDGGPLGELEYESFNAAQIEYKIEGVSVHPGTAKDQMINANLIAVELASMFPKNEVPEKTEGYEGFYLLHNMETRIEEANMTYIIRDHDKKKFEARKQFCVDIVKKIEQKYGKVIQYNLFDQYYNMGDLIKNDMRSVNIAKKAMENLKIAVDVKPIRGGTDGSKITYMGLMCPNLFVGGENFHGQYEIACVEDMLKARDTVLEIISLSQE</sequence>
<dbReference type="NCBIfam" id="TIGR01882">
    <property type="entry name" value="peptidase-T"/>
    <property type="match status" value="1"/>
</dbReference>
<keyword evidence="5 10" id="KW-0378">Hydrolase</keyword>
<dbReference type="NCBIfam" id="NF003976">
    <property type="entry name" value="PRK05469.1"/>
    <property type="match status" value="1"/>
</dbReference>
<dbReference type="SUPFAM" id="SSF55031">
    <property type="entry name" value="Bacterial exopeptidase dimerisation domain"/>
    <property type="match status" value="1"/>
</dbReference>
<protein>
    <recommendedName>
        <fullName evidence="8">Peptidase T</fullName>
        <ecNumber evidence="8">3.4.11.4</ecNumber>
    </recommendedName>
</protein>
<evidence type="ECO:0000256" key="4">
    <source>
        <dbReference type="ARBA" id="ARBA00022723"/>
    </source>
</evidence>
<keyword evidence="11" id="KW-1185">Reference proteome</keyword>
<feature type="domain" description="Peptidase M20 dimerisation" evidence="9">
    <location>
        <begin position="207"/>
        <end position="307"/>
    </location>
</feature>
<organism evidence="10 11">
    <name type="scientific">Sneathia sanguinegens</name>
    <dbReference type="NCBI Taxonomy" id="40543"/>
    <lineage>
        <taxon>Bacteria</taxon>
        <taxon>Fusobacteriati</taxon>
        <taxon>Fusobacteriota</taxon>
        <taxon>Fusobacteriia</taxon>
        <taxon>Fusobacteriales</taxon>
        <taxon>Leptotrichiaceae</taxon>
        <taxon>Sneathia</taxon>
    </lineage>
</organism>
<dbReference type="NCBIfam" id="NF009920">
    <property type="entry name" value="PRK13381.1"/>
    <property type="match status" value="1"/>
</dbReference>
<reference evidence="10 11" key="1">
    <citation type="submission" date="2023-06" db="EMBL/GenBank/DDBJ databases">
        <title>Antibody response to the Sneathia vaginalis cytopathogenic toxin A during pregnancy.</title>
        <authorList>
            <person name="Mccoy Z.T."/>
            <person name="Serrano M.G."/>
            <person name="Spaine K."/>
            <person name="Edwards D.J."/>
            <person name="Buck G.A."/>
            <person name="Jefferson K."/>
        </authorList>
    </citation>
    <scope>NUCLEOTIDE SEQUENCE [LARGE SCALE GENOMIC DNA]</scope>
    <source>
        <strain evidence="10 11">CCUG 42621</strain>
    </source>
</reference>
<evidence type="ECO:0000256" key="1">
    <source>
        <dbReference type="ARBA" id="ARBA00001947"/>
    </source>
</evidence>
<dbReference type="PANTHER" id="PTHR42994:SF1">
    <property type="entry name" value="PEPTIDASE T"/>
    <property type="match status" value="1"/>
</dbReference>
<evidence type="ECO:0000259" key="9">
    <source>
        <dbReference type="Pfam" id="PF07687"/>
    </source>
</evidence>
<evidence type="ECO:0000313" key="11">
    <source>
        <dbReference type="Proteomes" id="UP001225134"/>
    </source>
</evidence>
<dbReference type="PROSITE" id="PS00759">
    <property type="entry name" value="ARGE_DAPE_CPG2_2"/>
    <property type="match status" value="1"/>
</dbReference>
<dbReference type="InterPro" id="IPR010161">
    <property type="entry name" value="Peptidase_M20B"/>
</dbReference>
<evidence type="ECO:0000256" key="3">
    <source>
        <dbReference type="ARBA" id="ARBA00022670"/>
    </source>
</evidence>
<evidence type="ECO:0000256" key="5">
    <source>
        <dbReference type="ARBA" id="ARBA00022801"/>
    </source>
</evidence>
<accession>A0ABT7HKL7</accession>
<dbReference type="CDD" id="cd03892">
    <property type="entry name" value="M20_peptT"/>
    <property type="match status" value="1"/>
</dbReference>
<keyword evidence="7" id="KW-0482">Metalloprotease</keyword>
<dbReference type="InterPro" id="IPR011650">
    <property type="entry name" value="Peptidase_M20_dimer"/>
</dbReference>
<dbReference type="GO" id="GO:0045148">
    <property type="term" value="F:tripeptide aminopeptidase activity"/>
    <property type="evidence" value="ECO:0007669"/>
    <property type="project" value="UniProtKB-EC"/>
</dbReference>
<dbReference type="Pfam" id="PF01546">
    <property type="entry name" value="Peptidase_M20"/>
    <property type="match status" value="1"/>
</dbReference>
<dbReference type="EMBL" id="JASSPP010000001">
    <property type="protein sequence ID" value="MDK9580170.1"/>
    <property type="molecule type" value="Genomic_DNA"/>
</dbReference>
<dbReference type="Gene3D" id="3.30.70.360">
    <property type="match status" value="1"/>
</dbReference>
<evidence type="ECO:0000256" key="7">
    <source>
        <dbReference type="ARBA" id="ARBA00023049"/>
    </source>
</evidence>
<dbReference type="PROSITE" id="PS00758">
    <property type="entry name" value="ARGE_DAPE_CPG2_1"/>
    <property type="match status" value="1"/>
</dbReference>
<comment type="caution">
    <text evidence="10">The sequence shown here is derived from an EMBL/GenBank/DDBJ whole genome shotgun (WGS) entry which is preliminary data.</text>
</comment>
<evidence type="ECO:0000256" key="6">
    <source>
        <dbReference type="ARBA" id="ARBA00022833"/>
    </source>
</evidence>
<dbReference type="Pfam" id="PF07687">
    <property type="entry name" value="M20_dimer"/>
    <property type="match status" value="1"/>
</dbReference>
<dbReference type="PIRSF" id="PIRSF037215">
    <property type="entry name" value="Peptidase_M20B"/>
    <property type="match status" value="1"/>
</dbReference>
<dbReference type="SUPFAM" id="SSF53187">
    <property type="entry name" value="Zn-dependent exopeptidases"/>
    <property type="match status" value="1"/>
</dbReference>